<dbReference type="GO" id="GO:0046910">
    <property type="term" value="F:pectinesterase inhibitor activity"/>
    <property type="evidence" value="ECO:0007669"/>
    <property type="project" value="UniProtKB-ARBA"/>
</dbReference>
<dbReference type="SMART" id="SM00856">
    <property type="entry name" value="PMEI"/>
    <property type="match status" value="1"/>
</dbReference>
<gene>
    <name evidence="4" type="ORF">OLC1_LOCUS3827</name>
</gene>
<dbReference type="InterPro" id="IPR006501">
    <property type="entry name" value="Pectinesterase_inhib_dom"/>
</dbReference>
<dbReference type="AlphaFoldDB" id="A0AAV1CAS0"/>
<evidence type="ECO:0000256" key="1">
    <source>
        <dbReference type="ARBA" id="ARBA00022729"/>
    </source>
</evidence>
<dbReference type="EMBL" id="OX459118">
    <property type="protein sequence ID" value="CAI9092063.1"/>
    <property type="molecule type" value="Genomic_DNA"/>
</dbReference>
<name>A0AAV1CAS0_OLDCO</name>
<dbReference type="NCBIfam" id="TIGR01614">
    <property type="entry name" value="PME_inhib"/>
    <property type="match status" value="1"/>
</dbReference>
<protein>
    <submittedName>
        <fullName evidence="4">OLC1v1027210C1</fullName>
    </submittedName>
</protein>
<keyword evidence="1 2" id="KW-0732">Signal</keyword>
<accession>A0AAV1CAS0</accession>
<organism evidence="4 5">
    <name type="scientific">Oldenlandia corymbosa var. corymbosa</name>
    <dbReference type="NCBI Taxonomy" id="529605"/>
    <lineage>
        <taxon>Eukaryota</taxon>
        <taxon>Viridiplantae</taxon>
        <taxon>Streptophyta</taxon>
        <taxon>Embryophyta</taxon>
        <taxon>Tracheophyta</taxon>
        <taxon>Spermatophyta</taxon>
        <taxon>Magnoliopsida</taxon>
        <taxon>eudicotyledons</taxon>
        <taxon>Gunneridae</taxon>
        <taxon>Pentapetalae</taxon>
        <taxon>asterids</taxon>
        <taxon>lamiids</taxon>
        <taxon>Gentianales</taxon>
        <taxon>Rubiaceae</taxon>
        <taxon>Rubioideae</taxon>
        <taxon>Spermacoceae</taxon>
        <taxon>Hedyotis-Oldenlandia complex</taxon>
        <taxon>Oldenlandia</taxon>
    </lineage>
</organism>
<evidence type="ECO:0000256" key="2">
    <source>
        <dbReference type="SAM" id="SignalP"/>
    </source>
</evidence>
<dbReference type="SUPFAM" id="SSF101148">
    <property type="entry name" value="Plant invertase/pectin methylesterase inhibitor"/>
    <property type="match status" value="1"/>
</dbReference>
<dbReference type="Gene3D" id="1.20.140.40">
    <property type="entry name" value="Invertase/pectin methylesterase inhibitor family protein"/>
    <property type="match status" value="1"/>
</dbReference>
<sequence length="203" mass="21685">MAGTFFNHLFTAFLFVISLAHFCVTPSSARSLAGTTNTEFIRSSCSSTTYPRLCYSSLANQATVIRNDPNLLASAALSVSMNSARSTSSMMVKLAQSHGLTPREVGAMHDCVETLSDSVDLLRKSMGEMGQLRGSKADFGLLMSDIQTWVSAALTDDDTCTEGFAGKTMNGNTKLAVRRDIVNVAHLTSNALALINAYSSLHG</sequence>
<keyword evidence="5" id="KW-1185">Reference proteome</keyword>
<reference evidence="4" key="1">
    <citation type="submission" date="2023-03" db="EMBL/GenBank/DDBJ databases">
        <authorList>
            <person name="Julca I."/>
        </authorList>
    </citation>
    <scope>NUCLEOTIDE SEQUENCE</scope>
</reference>
<dbReference type="InterPro" id="IPR035513">
    <property type="entry name" value="Invertase/methylesterase_inhib"/>
</dbReference>
<evidence type="ECO:0000313" key="5">
    <source>
        <dbReference type="Proteomes" id="UP001161247"/>
    </source>
</evidence>
<feature type="chain" id="PRO_5043381921" evidence="2">
    <location>
        <begin position="30"/>
        <end position="203"/>
    </location>
</feature>
<dbReference type="PANTHER" id="PTHR31080:SF117">
    <property type="entry name" value="PLANT INVERTASE_PECTIN METHYLESTERASE INHIBITOR SUPERFAMILY PROTEIN"/>
    <property type="match status" value="1"/>
</dbReference>
<dbReference type="FunFam" id="1.20.140.40:FF:000005">
    <property type="entry name" value="Pectin methylesterase inhibitor 1"/>
    <property type="match status" value="1"/>
</dbReference>
<feature type="domain" description="Pectinesterase inhibitor" evidence="3">
    <location>
        <begin position="36"/>
        <end position="194"/>
    </location>
</feature>
<dbReference type="Proteomes" id="UP001161247">
    <property type="component" value="Chromosome 1"/>
</dbReference>
<dbReference type="CDD" id="cd15798">
    <property type="entry name" value="PMEI-like_3"/>
    <property type="match status" value="1"/>
</dbReference>
<dbReference type="InterPro" id="IPR051955">
    <property type="entry name" value="PME_Inhibitor"/>
</dbReference>
<dbReference type="Pfam" id="PF04043">
    <property type="entry name" value="PMEI"/>
    <property type="match status" value="1"/>
</dbReference>
<feature type="signal peptide" evidence="2">
    <location>
        <begin position="1"/>
        <end position="29"/>
    </location>
</feature>
<evidence type="ECO:0000313" key="4">
    <source>
        <dbReference type="EMBL" id="CAI9092063.1"/>
    </source>
</evidence>
<dbReference type="PANTHER" id="PTHR31080">
    <property type="entry name" value="PECTINESTERASE INHIBITOR-LIKE"/>
    <property type="match status" value="1"/>
</dbReference>
<evidence type="ECO:0000259" key="3">
    <source>
        <dbReference type="SMART" id="SM00856"/>
    </source>
</evidence>
<proteinExistence type="predicted"/>